<comment type="caution">
    <text evidence="2">The sequence shown here is derived from an EMBL/GenBank/DDBJ whole genome shotgun (WGS) entry which is preliminary data.</text>
</comment>
<dbReference type="EMBL" id="AGNL01019487">
    <property type="protein sequence ID" value="EJK61796.1"/>
    <property type="molecule type" value="Genomic_DNA"/>
</dbReference>
<feature type="region of interest" description="Disordered" evidence="1">
    <location>
        <begin position="61"/>
        <end position="98"/>
    </location>
</feature>
<dbReference type="OrthoDB" id="74240at2759"/>
<dbReference type="AlphaFoldDB" id="K0SLH8"/>
<evidence type="ECO:0000256" key="1">
    <source>
        <dbReference type="SAM" id="MobiDB-lite"/>
    </source>
</evidence>
<protein>
    <submittedName>
        <fullName evidence="2">Uncharacterized protein</fullName>
    </submittedName>
</protein>
<keyword evidence="3" id="KW-1185">Reference proteome</keyword>
<evidence type="ECO:0000313" key="2">
    <source>
        <dbReference type="EMBL" id="EJK61796.1"/>
    </source>
</evidence>
<sequence length="225" mass="25445">MQPKSKIEASDASDRFQTLGWSPTTNRLRRLCASPFHYGMAQILSARVEASRAPFLAYCRRHQSGDTPDASDSPPRRARRRTRRRIEGSDGGGGVPSLADFMHTAKVKRQYRCFIRLANFIDGRDNATGATSECRAAVDEVRVAYRQGMKKDVDSLSKKMAFSEGERKLKELEAMVGFSPSRKEVDGDSDRSAAYDDDSWINIKDEEDQRGRMGVQWPWEQDSSR</sequence>
<feature type="compositionally biased region" description="Basic and acidic residues" evidence="1">
    <location>
        <begin position="181"/>
        <end position="194"/>
    </location>
</feature>
<accession>K0SLH8</accession>
<proteinExistence type="predicted"/>
<reference evidence="2 3" key="1">
    <citation type="journal article" date="2012" name="Genome Biol.">
        <title>Genome and low-iron response of an oceanic diatom adapted to chronic iron limitation.</title>
        <authorList>
            <person name="Lommer M."/>
            <person name="Specht M."/>
            <person name="Roy A.S."/>
            <person name="Kraemer L."/>
            <person name="Andreson R."/>
            <person name="Gutowska M.A."/>
            <person name="Wolf J."/>
            <person name="Bergner S.V."/>
            <person name="Schilhabel M.B."/>
            <person name="Klostermeier U.C."/>
            <person name="Beiko R.G."/>
            <person name="Rosenstiel P."/>
            <person name="Hippler M."/>
            <person name="Laroche J."/>
        </authorList>
    </citation>
    <scope>NUCLEOTIDE SEQUENCE [LARGE SCALE GENOMIC DNA]</scope>
    <source>
        <strain evidence="2 3">CCMP1005</strain>
    </source>
</reference>
<name>K0SLH8_THAOC</name>
<gene>
    <name evidence="2" type="ORF">THAOC_17654</name>
</gene>
<feature type="region of interest" description="Disordered" evidence="1">
    <location>
        <begin position="180"/>
        <end position="225"/>
    </location>
</feature>
<evidence type="ECO:0000313" key="3">
    <source>
        <dbReference type="Proteomes" id="UP000266841"/>
    </source>
</evidence>
<dbReference type="Proteomes" id="UP000266841">
    <property type="component" value="Unassembled WGS sequence"/>
</dbReference>
<organism evidence="2 3">
    <name type="scientific">Thalassiosira oceanica</name>
    <name type="common">Marine diatom</name>
    <dbReference type="NCBI Taxonomy" id="159749"/>
    <lineage>
        <taxon>Eukaryota</taxon>
        <taxon>Sar</taxon>
        <taxon>Stramenopiles</taxon>
        <taxon>Ochrophyta</taxon>
        <taxon>Bacillariophyta</taxon>
        <taxon>Coscinodiscophyceae</taxon>
        <taxon>Thalassiosirophycidae</taxon>
        <taxon>Thalassiosirales</taxon>
        <taxon>Thalassiosiraceae</taxon>
        <taxon>Thalassiosira</taxon>
    </lineage>
</organism>